<evidence type="ECO:0000313" key="2">
    <source>
        <dbReference type="Proteomes" id="UP000003711"/>
    </source>
</evidence>
<dbReference type="HOGENOM" id="CLU_575766_0_0_10"/>
<accession>E2N7C6</accession>
<dbReference type="AlphaFoldDB" id="E2N7C6"/>
<sequence length="474" mass="54258">MADNLQDIIDSLIDHIDKAIAKGSVTNQQVAAVLDFLNERLKKADGDKYIRKDQPDYTNHLLQLFEGLEIGKFFPSMTTGTGAGIDNKGNAEVESMKVRSFMMIMELIINRLSSVESEFVFSESGTIDKVEEIEANTYLLTIRKRWDFDFTAFALHDVVYGSINTLLSDGSFFTSWFRVLSVDVSANQLTVVTYPDDEVPAGKNFAPANGMNICRRGNAVNEDRQSCWYISSYEGCIMYLEGVTKPILEESNYYLSLGKPKHLELFNGLPINYKHPYLFARGAIIQDLIRIDFQGNPIYEIVDLGIWEPRGIYIRGYSEEQNKYIQHQIWYKSCCWRCVSDAATVGLPPRWNNTQWVCIVGDSNFKLEITSTKGRFFRFGQEYTQLGFILTHGDMDISVDASQVEWTRESDLLEEDLLWNIEHAENANTVDITPLDMPTNWYEAKKVVFRCKISIRDGEDLKSFSTEFKINNKL</sequence>
<protein>
    <submittedName>
        <fullName evidence="1">Uncharacterized protein</fullName>
    </submittedName>
</protein>
<reference evidence="1 2" key="2">
    <citation type="submission" date="2009-01" db="EMBL/GenBank/DDBJ databases">
        <title>Draft genome sequence of Bacteroides cellulosilyticus (DSM 14838).</title>
        <authorList>
            <person name="Sudarsanam P."/>
            <person name="Ley R."/>
            <person name="Guruge J."/>
            <person name="Turnbaugh P.J."/>
            <person name="Mahowald M."/>
            <person name="Liep D."/>
            <person name="Gordon J."/>
        </authorList>
    </citation>
    <scope>NUCLEOTIDE SEQUENCE [LARGE SCALE GENOMIC DNA]</scope>
    <source>
        <strain evidence="1 2">DSM 14838</strain>
    </source>
</reference>
<dbReference type="Proteomes" id="UP000003711">
    <property type="component" value="Unassembled WGS sequence"/>
</dbReference>
<proteinExistence type="predicted"/>
<organism evidence="1 2">
    <name type="scientific">Bacteroides cellulosilyticus DSM 14838</name>
    <dbReference type="NCBI Taxonomy" id="537012"/>
    <lineage>
        <taxon>Bacteria</taxon>
        <taxon>Pseudomonadati</taxon>
        <taxon>Bacteroidota</taxon>
        <taxon>Bacteroidia</taxon>
        <taxon>Bacteroidales</taxon>
        <taxon>Bacteroidaceae</taxon>
        <taxon>Bacteroides</taxon>
    </lineage>
</organism>
<reference evidence="1 2" key="1">
    <citation type="submission" date="2008-12" db="EMBL/GenBank/DDBJ databases">
        <authorList>
            <person name="Fulton L."/>
            <person name="Clifton S."/>
            <person name="Fulton B."/>
            <person name="Xu J."/>
            <person name="Minx P."/>
            <person name="Pepin K.H."/>
            <person name="Johnson M."/>
            <person name="Bhonagiri V."/>
            <person name="Nash W.E."/>
            <person name="Mardis E.R."/>
            <person name="Wilson R.K."/>
        </authorList>
    </citation>
    <scope>NUCLEOTIDE SEQUENCE [LARGE SCALE GENOMIC DNA]</scope>
    <source>
        <strain evidence="1 2">DSM 14838</strain>
    </source>
</reference>
<gene>
    <name evidence="1" type="ORF">BACCELL_00168</name>
</gene>
<evidence type="ECO:0000313" key="1">
    <source>
        <dbReference type="EMBL" id="EEF92189.1"/>
    </source>
</evidence>
<comment type="caution">
    <text evidence="1">The sequence shown here is derived from an EMBL/GenBank/DDBJ whole genome shotgun (WGS) entry which is preliminary data.</text>
</comment>
<name>E2N7C6_9BACE</name>
<dbReference type="EMBL" id="ACCH01000012">
    <property type="protein sequence ID" value="EEF92189.1"/>
    <property type="molecule type" value="Genomic_DNA"/>
</dbReference>
<dbReference type="RefSeq" id="WP_007209565.1">
    <property type="nucleotide sequence ID" value="NZ_EQ973486.1"/>
</dbReference>